<organism evidence="3 4">
    <name type="scientific">Pseudarthrobacter scleromae</name>
    <dbReference type="NCBI Taxonomy" id="158897"/>
    <lineage>
        <taxon>Bacteria</taxon>
        <taxon>Bacillati</taxon>
        <taxon>Actinomycetota</taxon>
        <taxon>Actinomycetes</taxon>
        <taxon>Micrococcales</taxon>
        <taxon>Micrococcaceae</taxon>
        <taxon>Pseudarthrobacter</taxon>
    </lineage>
</organism>
<dbReference type="InterPro" id="IPR036761">
    <property type="entry name" value="TTHA0802/YceI-like_sf"/>
</dbReference>
<dbReference type="EMBL" id="BMKV01000001">
    <property type="protein sequence ID" value="GGI70047.1"/>
    <property type="molecule type" value="Genomic_DNA"/>
</dbReference>
<dbReference type="Proteomes" id="UP000658754">
    <property type="component" value="Unassembled WGS sequence"/>
</dbReference>
<accession>A0ABQ2CDV1</accession>
<feature type="domain" description="Lipid/polyisoprenoid-binding YceI-like" evidence="2">
    <location>
        <begin position="17"/>
        <end position="176"/>
    </location>
</feature>
<dbReference type="SUPFAM" id="SSF101874">
    <property type="entry name" value="YceI-like"/>
    <property type="match status" value="1"/>
</dbReference>
<evidence type="ECO:0000256" key="1">
    <source>
        <dbReference type="ARBA" id="ARBA00008812"/>
    </source>
</evidence>
<dbReference type="PANTHER" id="PTHR34406">
    <property type="entry name" value="PROTEIN YCEI"/>
    <property type="match status" value="1"/>
</dbReference>
<name>A0ABQ2CDV1_9MICC</name>
<comment type="similarity">
    <text evidence="1">Belongs to the UPF0312 family.</text>
</comment>
<dbReference type="InterPro" id="IPR007372">
    <property type="entry name" value="Lipid/polyisoprenoid-bd_YceI"/>
</dbReference>
<dbReference type="Gene3D" id="2.40.128.110">
    <property type="entry name" value="Lipid/polyisoprenoid-binding, YceI-like"/>
    <property type="match status" value="1"/>
</dbReference>
<dbReference type="Pfam" id="PF04264">
    <property type="entry name" value="YceI"/>
    <property type="match status" value="1"/>
</dbReference>
<comment type="caution">
    <text evidence="3">The sequence shown here is derived from an EMBL/GenBank/DDBJ whole genome shotgun (WGS) entry which is preliminary data.</text>
</comment>
<sequence length="180" mass="19278">MTAEPALQIRELPDAGAYRIDPERSGVTYVSRHMFGLGTVRAAFRVSSGLLYVSSTLAKCRASATIDAASFTSASGRRDRDVKGRSLLNVAAFPGIRFSSTGVSEETDAIVLAGIVAMHDVATAVQVKILSWEAPAPGWVHVTAQATHLDRYSFGITGSRGLVGRYFDLAFRIVAVRSET</sequence>
<dbReference type="RefSeq" id="WP_188727210.1">
    <property type="nucleotide sequence ID" value="NZ_BMKV01000001.1"/>
</dbReference>
<protein>
    <recommendedName>
        <fullName evidence="2">Lipid/polyisoprenoid-binding YceI-like domain-containing protein</fullName>
    </recommendedName>
</protein>
<dbReference type="SMART" id="SM00867">
    <property type="entry name" value="YceI"/>
    <property type="match status" value="1"/>
</dbReference>
<evidence type="ECO:0000259" key="2">
    <source>
        <dbReference type="SMART" id="SM00867"/>
    </source>
</evidence>
<evidence type="ECO:0000313" key="4">
    <source>
        <dbReference type="Proteomes" id="UP000658754"/>
    </source>
</evidence>
<keyword evidence="4" id="KW-1185">Reference proteome</keyword>
<reference evidence="4" key="1">
    <citation type="journal article" date="2019" name="Int. J. Syst. Evol. Microbiol.">
        <title>The Global Catalogue of Microorganisms (GCM) 10K type strain sequencing project: providing services to taxonomists for standard genome sequencing and annotation.</title>
        <authorList>
            <consortium name="The Broad Institute Genomics Platform"/>
            <consortium name="The Broad Institute Genome Sequencing Center for Infectious Disease"/>
            <person name="Wu L."/>
            <person name="Ma J."/>
        </authorList>
    </citation>
    <scope>NUCLEOTIDE SEQUENCE [LARGE SCALE GENOMIC DNA]</scope>
    <source>
        <strain evidence="4">CGMCC 1.3601</strain>
    </source>
</reference>
<evidence type="ECO:0000313" key="3">
    <source>
        <dbReference type="EMBL" id="GGI70047.1"/>
    </source>
</evidence>
<dbReference type="PANTHER" id="PTHR34406:SF1">
    <property type="entry name" value="PROTEIN YCEI"/>
    <property type="match status" value="1"/>
</dbReference>
<gene>
    <name evidence="3" type="ORF">GCM10007175_03400</name>
</gene>
<proteinExistence type="inferred from homology"/>